<dbReference type="SMART" id="SM00717">
    <property type="entry name" value="SANT"/>
    <property type="match status" value="2"/>
</dbReference>
<sequence>MANFSKPREEPKEVSFFHKEIFLTLNSVHFPLITYISSSMEGGGGDGSAYQPFQNVPNNLPIFQQGPPLTAINRFLWSHQSQFSSQHNESVYPHQRGGFYDFSSYSDSASGSSSHEKVFSWTSFPEPGIFFNEQNSVGWNNQENGIADEMISSEKNSKETGKKAKEGTSSTTVVVKGQWTEEEDRKLVKLVKQFGMRRWAQIAENMVGRAGKQCRERWHNHLRPDIKKDTWSEEEELMLVEAHKQIGNKWAEIAKRIPGRTENAIKNHWNATKRRQNSRRNKLKKQEKDGPNESKYRSNILQDYIRSKYFSDDSSLTTTMTPMTNATPPYSDDDSPSLLTSQTYDEEMNFMQNLFGRNSLMENNGKVLDNNSSSSSYGFNSFGFNYSKNDNQTDNGQDGSNLYLEPNMYMADDQSYNCSDLYLSYLLDRTSTSAATSLPYSGGFPYGNMMMNQGSSSSGGNNEVDLMEMVSSPFYPQKTSNNTFF</sequence>
<evidence type="ECO:0000256" key="5">
    <source>
        <dbReference type="SAM" id="MobiDB-lite"/>
    </source>
</evidence>
<comment type="caution">
    <text evidence="8">The sequence shown here is derived from an EMBL/GenBank/DDBJ whole genome shotgun (WGS) entry which is preliminary data.</text>
</comment>
<dbReference type="GO" id="GO:0000981">
    <property type="term" value="F:DNA-binding transcription factor activity, RNA polymerase II-specific"/>
    <property type="evidence" value="ECO:0007669"/>
    <property type="project" value="TreeGrafter"/>
</dbReference>
<dbReference type="InterPro" id="IPR050560">
    <property type="entry name" value="MYB_TF"/>
</dbReference>
<feature type="compositionally biased region" description="Basic and acidic residues" evidence="5">
    <location>
        <begin position="284"/>
        <end position="296"/>
    </location>
</feature>
<dbReference type="SMR" id="A0A1J6IRQ3"/>
<evidence type="ECO:0000256" key="1">
    <source>
        <dbReference type="ARBA" id="ARBA00004123"/>
    </source>
</evidence>
<evidence type="ECO:0000256" key="4">
    <source>
        <dbReference type="ARBA" id="ARBA00023242"/>
    </source>
</evidence>
<name>A0A1J6IRQ3_NICAT</name>
<feature type="domain" description="Myb-like" evidence="6">
    <location>
        <begin position="176"/>
        <end position="222"/>
    </location>
</feature>
<evidence type="ECO:0000313" key="8">
    <source>
        <dbReference type="EMBL" id="OIT00391.1"/>
    </source>
</evidence>
<dbReference type="Gene3D" id="1.10.10.60">
    <property type="entry name" value="Homeodomain-like"/>
    <property type="match status" value="2"/>
</dbReference>
<dbReference type="PROSITE" id="PS50090">
    <property type="entry name" value="MYB_LIKE"/>
    <property type="match status" value="2"/>
</dbReference>
<dbReference type="PROSITE" id="PS51294">
    <property type="entry name" value="HTH_MYB"/>
    <property type="match status" value="2"/>
</dbReference>
<dbReference type="PANTHER" id="PTHR45614:SF218">
    <property type="entry name" value="TRANSCRIPTION FACTOR MYB119-RELATED"/>
    <property type="match status" value="1"/>
</dbReference>
<evidence type="ECO:0000313" key="9">
    <source>
        <dbReference type="Proteomes" id="UP000187609"/>
    </source>
</evidence>
<keyword evidence="9" id="KW-1185">Reference proteome</keyword>
<reference evidence="8" key="1">
    <citation type="submission" date="2016-11" db="EMBL/GenBank/DDBJ databases">
        <title>The genome of Nicotiana attenuata.</title>
        <authorList>
            <person name="Xu S."/>
            <person name="Brockmoeller T."/>
            <person name="Gaquerel E."/>
            <person name="Navarro A."/>
            <person name="Kuhl H."/>
            <person name="Gase K."/>
            <person name="Ling Z."/>
            <person name="Zhou W."/>
            <person name="Kreitzer C."/>
            <person name="Stanke M."/>
            <person name="Tang H."/>
            <person name="Lyons E."/>
            <person name="Pandey P."/>
            <person name="Pandey S.P."/>
            <person name="Timmermann B."/>
            <person name="Baldwin I.T."/>
        </authorList>
    </citation>
    <scope>NUCLEOTIDE SEQUENCE [LARGE SCALE GENOMIC DNA]</scope>
    <source>
        <strain evidence="8">UT</strain>
    </source>
</reference>
<dbReference type="Gramene" id="OIT00391">
    <property type="protein sequence ID" value="OIT00391"/>
    <property type="gene ID" value="A4A49_06258"/>
</dbReference>
<feature type="domain" description="HTH myb-type" evidence="7">
    <location>
        <begin position="227"/>
        <end position="277"/>
    </location>
</feature>
<keyword evidence="4" id="KW-0539">Nucleus</keyword>
<organism evidence="8 9">
    <name type="scientific">Nicotiana attenuata</name>
    <name type="common">Coyote tobacco</name>
    <dbReference type="NCBI Taxonomy" id="49451"/>
    <lineage>
        <taxon>Eukaryota</taxon>
        <taxon>Viridiplantae</taxon>
        <taxon>Streptophyta</taxon>
        <taxon>Embryophyta</taxon>
        <taxon>Tracheophyta</taxon>
        <taxon>Spermatophyta</taxon>
        <taxon>Magnoliopsida</taxon>
        <taxon>eudicotyledons</taxon>
        <taxon>Gunneridae</taxon>
        <taxon>Pentapetalae</taxon>
        <taxon>asterids</taxon>
        <taxon>lamiids</taxon>
        <taxon>Solanales</taxon>
        <taxon>Solanaceae</taxon>
        <taxon>Nicotianoideae</taxon>
        <taxon>Nicotianeae</taxon>
        <taxon>Nicotiana</taxon>
    </lineage>
</organism>
<dbReference type="AlphaFoldDB" id="A0A1J6IRQ3"/>
<evidence type="ECO:0000256" key="3">
    <source>
        <dbReference type="ARBA" id="ARBA00023125"/>
    </source>
</evidence>
<feature type="domain" description="HTH myb-type" evidence="7">
    <location>
        <begin position="174"/>
        <end position="226"/>
    </location>
</feature>
<dbReference type="OMA" id="FWDIERD"/>
<dbReference type="PANTHER" id="PTHR45614">
    <property type="entry name" value="MYB PROTEIN-RELATED"/>
    <property type="match status" value="1"/>
</dbReference>
<keyword evidence="3" id="KW-0238">DNA-binding</keyword>
<dbReference type="InterPro" id="IPR009057">
    <property type="entry name" value="Homeodomain-like_sf"/>
</dbReference>
<dbReference type="GO" id="GO:0005634">
    <property type="term" value="C:nucleus"/>
    <property type="evidence" value="ECO:0007669"/>
    <property type="project" value="UniProtKB-SubCell"/>
</dbReference>
<dbReference type="CDD" id="cd00167">
    <property type="entry name" value="SANT"/>
    <property type="match status" value="2"/>
</dbReference>
<dbReference type="Pfam" id="PF13921">
    <property type="entry name" value="Myb_DNA-bind_6"/>
    <property type="match status" value="1"/>
</dbReference>
<evidence type="ECO:0000259" key="7">
    <source>
        <dbReference type="PROSITE" id="PS51294"/>
    </source>
</evidence>
<feature type="region of interest" description="Disordered" evidence="5">
    <location>
        <begin position="271"/>
        <end position="298"/>
    </location>
</feature>
<feature type="domain" description="Myb-like" evidence="6">
    <location>
        <begin position="223"/>
        <end position="273"/>
    </location>
</feature>
<dbReference type="GO" id="GO:0000978">
    <property type="term" value="F:RNA polymerase II cis-regulatory region sequence-specific DNA binding"/>
    <property type="evidence" value="ECO:0007669"/>
    <property type="project" value="TreeGrafter"/>
</dbReference>
<dbReference type="InterPro" id="IPR017930">
    <property type="entry name" value="Myb_dom"/>
</dbReference>
<evidence type="ECO:0000256" key="2">
    <source>
        <dbReference type="ARBA" id="ARBA00022737"/>
    </source>
</evidence>
<dbReference type="EMBL" id="MJEQ01037189">
    <property type="protein sequence ID" value="OIT00391.1"/>
    <property type="molecule type" value="Genomic_DNA"/>
</dbReference>
<dbReference type="InterPro" id="IPR001005">
    <property type="entry name" value="SANT/Myb"/>
</dbReference>
<keyword evidence="2" id="KW-0677">Repeat</keyword>
<feature type="compositionally biased region" description="Basic residues" evidence="5">
    <location>
        <begin position="271"/>
        <end position="283"/>
    </location>
</feature>
<gene>
    <name evidence="8" type="primary">MYB98_2</name>
    <name evidence="8" type="ORF">A4A49_06258</name>
</gene>
<comment type="subcellular location">
    <subcellularLocation>
        <location evidence="1">Nucleus</location>
    </subcellularLocation>
</comment>
<dbReference type="Proteomes" id="UP000187609">
    <property type="component" value="Unassembled WGS sequence"/>
</dbReference>
<proteinExistence type="predicted"/>
<dbReference type="GO" id="GO:0010597">
    <property type="term" value="P:green leaf volatile biosynthetic process"/>
    <property type="evidence" value="ECO:0007669"/>
    <property type="project" value="UniProtKB-ARBA"/>
</dbReference>
<dbReference type="SUPFAM" id="SSF46689">
    <property type="entry name" value="Homeodomain-like"/>
    <property type="match status" value="1"/>
</dbReference>
<protein>
    <submittedName>
        <fullName evidence="8">Transcription factor myb98</fullName>
    </submittedName>
</protein>
<dbReference type="FunFam" id="1.10.10.60:FF:000010">
    <property type="entry name" value="Transcriptional activator Myb isoform A"/>
    <property type="match status" value="1"/>
</dbReference>
<evidence type="ECO:0000259" key="6">
    <source>
        <dbReference type="PROSITE" id="PS50090"/>
    </source>
</evidence>
<accession>A0A1J6IRQ3</accession>